<feature type="transmembrane region" description="Helical" evidence="6">
    <location>
        <begin position="77"/>
        <end position="98"/>
    </location>
</feature>
<accession>A0A9N9RX92</accession>
<evidence type="ECO:0000256" key="6">
    <source>
        <dbReference type="SAM" id="Phobius"/>
    </source>
</evidence>
<keyword evidence="5 6" id="KW-0472">Membrane</keyword>
<evidence type="ECO:0000256" key="1">
    <source>
        <dbReference type="ARBA" id="ARBA00004273"/>
    </source>
</evidence>
<dbReference type="GO" id="GO:0045277">
    <property type="term" value="C:respiratory chain complex IV"/>
    <property type="evidence" value="ECO:0007669"/>
    <property type="project" value="InterPro"/>
</dbReference>
<evidence type="ECO:0000256" key="3">
    <source>
        <dbReference type="ARBA" id="ARBA00022792"/>
    </source>
</evidence>
<dbReference type="EMBL" id="OU895878">
    <property type="protein sequence ID" value="CAG9804243.1"/>
    <property type="molecule type" value="Genomic_DNA"/>
</dbReference>
<organism evidence="7 8">
    <name type="scientific">Chironomus riparius</name>
    <dbReference type="NCBI Taxonomy" id="315576"/>
    <lineage>
        <taxon>Eukaryota</taxon>
        <taxon>Metazoa</taxon>
        <taxon>Ecdysozoa</taxon>
        <taxon>Arthropoda</taxon>
        <taxon>Hexapoda</taxon>
        <taxon>Insecta</taxon>
        <taxon>Pterygota</taxon>
        <taxon>Neoptera</taxon>
        <taxon>Endopterygota</taxon>
        <taxon>Diptera</taxon>
        <taxon>Nematocera</taxon>
        <taxon>Chironomoidea</taxon>
        <taxon>Chironomidae</taxon>
        <taxon>Chironominae</taxon>
        <taxon>Chironomus</taxon>
    </lineage>
</organism>
<gene>
    <name evidence="7" type="ORF">CHIRRI_LOCUS7136</name>
</gene>
<evidence type="ECO:0000313" key="8">
    <source>
        <dbReference type="Proteomes" id="UP001153620"/>
    </source>
</evidence>
<protein>
    <submittedName>
        <fullName evidence="7">Uncharacterized protein</fullName>
    </submittedName>
</protein>
<comment type="similarity">
    <text evidence="2">Belongs to the cytochrome c oxidase VIIa family.</text>
</comment>
<keyword evidence="4" id="KW-0496">Mitochondrion</keyword>
<keyword evidence="6" id="KW-1133">Transmembrane helix</keyword>
<dbReference type="Gene3D" id="4.10.91.10">
    <property type="entry name" value="Cytochrome c oxidase, subunit VIIa"/>
    <property type="match status" value="1"/>
</dbReference>
<proteinExistence type="inferred from homology"/>
<sequence length="111" mass="12984">MFVARSSKVLRLAYPNLQRCRIIIRPMSNSKDAPSKEDEELKKMWDEEFKDFKMKQMKFQEKDAVPIHLKCGARDKILFFITIIAAFFGVTNTIGFVYNMACPEKNNQDLD</sequence>
<dbReference type="InterPro" id="IPR036539">
    <property type="entry name" value="Cyt_c_oxidase_su7a_sf"/>
</dbReference>
<reference evidence="7" key="2">
    <citation type="submission" date="2022-10" db="EMBL/GenBank/DDBJ databases">
        <authorList>
            <consortium name="ENA_rothamsted_submissions"/>
            <consortium name="culmorum"/>
            <person name="King R."/>
        </authorList>
    </citation>
    <scope>NUCLEOTIDE SEQUENCE</scope>
</reference>
<evidence type="ECO:0000256" key="2">
    <source>
        <dbReference type="ARBA" id="ARBA00009331"/>
    </source>
</evidence>
<evidence type="ECO:0000256" key="5">
    <source>
        <dbReference type="ARBA" id="ARBA00023136"/>
    </source>
</evidence>
<evidence type="ECO:0000256" key="4">
    <source>
        <dbReference type="ARBA" id="ARBA00023128"/>
    </source>
</evidence>
<name>A0A9N9RX92_9DIPT</name>
<reference evidence="7" key="1">
    <citation type="submission" date="2022-01" db="EMBL/GenBank/DDBJ databases">
        <authorList>
            <person name="King R."/>
        </authorList>
    </citation>
    <scope>NUCLEOTIDE SEQUENCE</scope>
</reference>
<dbReference type="AlphaFoldDB" id="A0A9N9RX92"/>
<keyword evidence="8" id="KW-1185">Reference proteome</keyword>
<evidence type="ECO:0000313" key="7">
    <source>
        <dbReference type="EMBL" id="CAG9804243.1"/>
    </source>
</evidence>
<dbReference type="GO" id="GO:0006123">
    <property type="term" value="P:mitochondrial electron transport, cytochrome c to oxygen"/>
    <property type="evidence" value="ECO:0007669"/>
    <property type="project" value="InterPro"/>
</dbReference>
<keyword evidence="6" id="KW-0812">Transmembrane</keyword>
<dbReference type="SUPFAM" id="SSF81419">
    <property type="entry name" value="Mitochondrial cytochrome c oxidase subunit VIIa"/>
    <property type="match status" value="1"/>
</dbReference>
<keyword evidence="3" id="KW-0999">Mitochondrion inner membrane</keyword>
<comment type="subcellular location">
    <subcellularLocation>
        <location evidence="1">Mitochondrion inner membrane</location>
    </subcellularLocation>
</comment>
<dbReference type="GO" id="GO:0005743">
    <property type="term" value="C:mitochondrial inner membrane"/>
    <property type="evidence" value="ECO:0007669"/>
    <property type="project" value="UniProtKB-SubCell"/>
</dbReference>
<dbReference type="Proteomes" id="UP001153620">
    <property type="component" value="Chromosome 2"/>
</dbReference>